<dbReference type="EMBL" id="CP013729">
    <property type="protein sequence ID" value="ALV06027.1"/>
    <property type="molecule type" value="Genomic_DNA"/>
</dbReference>
<protein>
    <submittedName>
        <fullName evidence="1">Uncharacterized protein</fullName>
    </submittedName>
</protein>
<evidence type="ECO:0000313" key="1">
    <source>
        <dbReference type="EMBL" id="ALV06027.1"/>
    </source>
</evidence>
<name>A0A0U3N1D1_9BURK</name>
<sequence length="108" mass="11030">MPLITAPHLDAPDDFYEALLAAHQGLSEADSHAFNARLILLLANHIGRLDVLRAALTAAGAEAAAAMPRASTTDAAWTSATVSTTTSATPATTRSATPLPTTSPQGLP</sequence>
<dbReference type="AlphaFoldDB" id="A0A0U3N1D1"/>
<dbReference type="STRING" id="76731.RD2015_1542"/>
<dbReference type="PATRIC" id="fig|76731.3.peg.1576"/>
<dbReference type="KEGG" id="rdp:RD2015_1542"/>
<dbReference type="Proteomes" id="UP000060699">
    <property type="component" value="Chromosome"/>
</dbReference>
<organism evidence="1 2">
    <name type="scientific">Roseateles depolymerans</name>
    <dbReference type="NCBI Taxonomy" id="76731"/>
    <lineage>
        <taxon>Bacteria</taxon>
        <taxon>Pseudomonadati</taxon>
        <taxon>Pseudomonadota</taxon>
        <taxon>Betaproteobacteria</taxon>
        <taxon>Burkholderiales</taxon>
        <taxon>Sphaerotilaceae</taxon>
        <taxon>Roseateles</taxon>
    </lineage>
</organism>
<proteinExistence type="predicted"/>
<reference evidence="1 2" key="1">
    <citation type="submission" date="2015-12" db="EMBL/GenBank/DDBJ databases">
        <title>Complete genome of Roseateles depolymerans KCTC 42856.</title>
        <authorList>
            <person name="Kim K.M."/>
        </authorList>
    </citation>
    <scope>NUCLEOTIDE SEQUENCE [LARGE SCALE GENOMIC DNA]</scope>
    <source>
        <strain evidence="1 2">KCTC 42856</strain>
    </source>
</reference>
<gene>
    <name evidence="1" type="ORF">RD2015_1542</name>
</gene>
<accession>A0A0U3N1D1</accession>
<dbReference type="Pfam" id="PF10932">
    <property type="entry name" value="DUF2783"/>
    <property type="match status" value="1"/>
</dbReference>
<dbReference type="OrthoDB" id="6460891at2"/>
<dbReference type="InterPro" id="IPR021233">
    <property type="entry name" value="DUF2783"/>
</dbReference>
<evidence type="ECO:0000313" key="2">
    <source>
        <dbReference type="Proteomes" id="UP000060699"/>
    </source>
</evidence>
<keyword evidence="2" id="KW-1185">Reference proteome</keyword>